<dbReference type="SUPFAM" id="SSF51735">
    <property type="entry name" value="NAD(P)-binding Rossmann-fold domains"/>
    <property type="match status" value="1"/>
</dbReference>
<dbReference type="Pfam" id="PF16363">
    <property type="entry name" value="GDP_Man_Dehyd"/>
    <property type="match status" value="1"/>
</dbReference>
<comment type="caution">
    <text evidence="3">The sequence shown here is derived from an EMBL/GenBank/DDBJ whole genome shotgun (WGS) entry which is preliminary data.</text>
</comment>
<protein>
    <submittedName>
        <fullName evidence="3">dTDP-glucose 4,6-dehydratase</fullName>
    </submittedName>
</protein>
<organism evidence="3 4">
    <name type="scientific">Inquilinus limosus</name>
    <dbReference type="NCBI Taxonomy" id="171674"/>
    <lineage>
        <taxon>Bacteria</taxon>
        <taxon>Pseudomonadati</taxon>
        <taxon>Pseudomonadota</taxon>
        <taxon>Alphaproteobacteria</taxon>
        <taxon>Rhodospirillales</taxon>
        <taxon>Rhodospirillaceae</taxon>
        <taxon>Inquilinus</taxon>
    </lineage>
</organism>
<dbReference type="GO" id="GO:0009225">
    <property type="term" value="P:nucleotide-sugar metabolic process"/>
    <property type="evidence" value="ECO:0007669"/>
    <property type="project" value="UniProtKB-ARBA"/>
</dbReference>
<dbReference type="PANTHER" id="PTHR43000">
    <property type="entry name" value="DTDP-D-GLUCOSE 4,6-DEHYDRATASE-RELATED"/>
    <property type="match status" value="1"/>
</dbReference>
<dbReference type="STRING" id="1122125.GCA_000423185_05051"/>
<sequence>MAGDVDPGRLRPRQPQHHRSVHSRCIHDGRGQIRRALRPGRRSRRHPCGLPGHWKETSGLNKIVITGAAGFLGSHLADLFVARYPESRFVFFDKMTYSADIENVVHHLHDRRRQLLVGDICDPEFCRQATAGADLVIHAAAESHVDRSFMNATRFVHTNVFGTHTLLEACRINQVPRIIHVSTDEVYGEVLEGEVDEDTILNPTNPYSASKAAAEMMVRSLIHCYKMPILMIRGNNIFGARQYPEKIISRFCLRLVRGEKLPIHGNGSNVRHYLAAQDMAEAIAMINEVGQIGQVYNIGSDEEYTNLQVTRMICDAFGVEMQEVVEFVEDRPFNDRRYSISSSKLRSLGWAPKRRLADEIPGIAKWYRDNAKRYEWDEV</sequence>
<dbReference type="Proteomes" id="UP000196655">
    <property type="component" value="Unassembled WGS sequence"/>
</dbReference>
<evidence type="ECO:0000256" key="1">
    <source>
        <dbReference type="SAM" id="MobiDB-lite"/>
    </source>
</evidence>
<evidence type="ECO:0000259" key="2">
    <source>
        <dbReference type="Pfam" id="PF16363"/>
    </source>
</evidence>
<keyword evidence="4" id="KW-1185">Reference proteome</keyword>
<evidence type="ECO:0000313" key="3">
    <source>
        <dbReference type="EMBL" id="OWJ64983.1"/>
    </source>
</evidence>
<proteinExistence type="predicted"/>
<dbReference type="FunFam" id="3.40.50.720:FF:000304">
    <property type="entry name" value="UDP-glucose 4,6-dehydratase"/>
    <property type="match status" value="1"/>
</dbReference>
<feature type="compositionally biased region" description="Basic residues" evidence="1">
    <location>
        <begin position="10"/>
        <end position="24"/>
    </location>
</feature>
<feature type="region of interest" description="Disordered" evidence="1">
    <location>
        <begin position="1"/>
        <end position="24"/>
    </location>
</feature>
<dbReference type="Gene3D" id="3.40.50.720">
    <property type="entry name" value="NAD(P)-binding Rossmann-like Domain"/>
    <property type="match status" value="1"/>
</dbReference>
<accession>A0A211ZIC1</accession>
<feature type="domain" description="NAD(P)-binding" evidence="2">
    <location>
        <begin position="65"/>
        <end position="357"/>
    </location>
</feature>
<evidence type="ECO:0000313" key="4">
    <source>
        <dbReference type="Proteomes" id="UP000196655"/>
    </source>
</evidence>
<dbReference type="Gene3D" id="3.90.25.10">
    <property type="entry name" value="UDP-galactose 4-epimerase, domain 1"/>
    <property type="match status" value="1"/>
</dbReference>
<name>A0A211ZIC1_9PROT</name>
<reference evidence="4" key="1">
    <citation type="submission" date="2017-05" db="EMBL/GenBank/DDBJ databases">
        <authorList>
            <person name="Macchi M."/>
            <person name="Festa S."/>
            <person name="Coppotelli B.M."/>
            <person name="Morelli I.S."/>
        </authorList>
    </citation>
    <scope>NUCLEOTIDE SEQUENCE [LARGE SCALE GENOMIC DNA]</scope>
    <source>
        <strain evidence="4">I</strain>
    </source>
</reference>
<dbReference type="EMBL" id="NHON01000045">
    <property type="protein sequence ID" value="OWJ64983.1"/>
    <property type="molecule type" value="Genomic_DNA"/>
</dbReference>
<gene>
    <name evidence="3" type="ORF">BWR60_21685</name>
</gene>
<dbReference type="InterPro" id="IPR016040">
    <property type="entry name" value="NAD(P)-bd_dom"/>
</dbReference>
<dbReference type="InterPro" id="IPR036291">
    <property type="entry name" value="NAD(P)-bd_dom_sf"/>
</dbReference>
<dbReference type="OrthoDB" id="9801785at2"/>
<dbReference type="AlphaFoldDB" id="A0A211ZIC1"/>